<evidence type="ECO:0000313" key="5">
    <source>
        <dbReference type="Proteomes" id="UP000663891"/>
    </source>
</evidence>
<proteinExistence type="predicted"/>
<keyword evidence="1" id="KW-0812">Transmembrane</keyword>
<evidence type="ECO:0000313" key="2">
    <source>
        <dbReference type="EMBL" id="CAF1249849.1"/>
    </source>
</evidence>
<dbReference type="EMBL" id="CAJNON010000413">
    <property type="protein sequence ID" value="CAF1249849.1"/>
    <property type="molecule type" value="Genomic_DNA"/>
</dbReference>
<feature type="transmembrane region" description="Helical" evidence="1">
    <location>
        <begin position="58"/>
        <end position="79"/>
    </location>
</feature>
<dbReference type="EMBL" id="CAJOAY010005821">
    <property type="protein sequence ID" value="CAF4120853.1"/>
    <property type="molecule type" value="Genomic_DNA"/>
</dbReference>
<dbReference type="Proteomes" id="UP000663891">
    <property type="component" value="Unassembled WGS sequence"/>
</dbReference>
<comment type="caution">
    <text evidence="2">The sequence shown here is derived from an EMBL/GenBank/DDBJ whole genome shotgun (WGS) entry which is preliminary data.</text>
</comment>
<evidence type="ECO:0000313" key="4">
    <source>
        <dbReference type="EMBL" id="CAF4120853.1"/>
    </source>
</evidence>
<protein>
    <submittedName>
        <fullName evidence="2">Uncharacterized protein</fullName>
    </submittedName>
</protein>
<dbReference type="EMBL" id="CAJOAZ010004775">
    <property type="protein sequence ID" value="CAF4074652.1"/>
    <property type="molecule type" value="Genomic_DNA"/>
</dbReference>
<evidence type="ECO:0000256" key="1">
    <source>
        <dbReference type="SAM" id="Phobius"/>
    </source>
</evidence>
<sequence length="150" mass="17278">MEQCYKIEWLVEYETKTSIGETTIVERHWIGHIYPCYNSIYDLAEVAWHVPKLRGHNFWMTCGSILLLLSACLMLIYCVKINRSEVSNHNNDRNTQNNAAPVIISRWAGDLPVGPRQPTLAELKEQADKLLAEFRSARKQFSNKTVTDPL</sequence>
<dbReference type="Proteomes" id="UP000663844">
    <property type="component" value="Unassembled WGS sequence"/>
</dbReference>
<organism evidence="2 5">
    <name type="scientific">Adineta steineri</name>
    <dbReference type="NCBI Taxonomy" id="433720"/>
    <lineage>
        <taxon>Eukaryota</taxon>
        <taxon>Metazoa</taxon>
        <taxon>Spiralia</taxon>
        <taxon>Gnathifera</taxon>
        <taxon>Rotifera</taxon>
        <taxon>Eurotatoria</taxon>
        <taxon>Bdelloidea</taxon>
        <taxon>Adinetida</taxon>
        <taxon>Adinetidae</taxon>
        <taxon>Adineta</taxon>
    </lineage>
</organism>
<keyword evidence="1" id="KW-0472">Membrane</keyword>
<accession>A0A814ZTN7</accession>
<gene>
    <name evidence="4" type="ORF">OKA104_LOCUS36720</name>
    <name evidence="3" type="ORF">OXD698_LOCUS33924</name>
    <name evidence="2" type="ORF">VCS650_LOCUS28268</name>
</gene>
<name>A0A814ZTN7_9BILA</name>
<reference evidence="2" key="1">
    <citation type="submission" date="2021-02" db="EMBL/GenBank/DDBJ databases">
        <authorList>
            <person name="Nowell W R."/>
        </authorList>
    </citation>
    <scope>NUCLEOTIDE SEQUENCE</scope>
</reference>
<evidence type="ECO:0000313" key="3">
    <source>
        <dbReference type="EMBL" id="CAF4074652.1"/>
    </source>
</evidence>
<keyword evidence="1" id="KW-1133">Transmembrane helix</keyword>
<dbReference type="AlphaFoldDB" id="A0A814ZTN7"/>
<dbReference type="Proteomes" id="UP000663881">
    <property type="component" value="Unassembled WGS sequence"/>
</dbReference>